<name>Q7B6B1_VIBCL</name>
<dbReference type="AlphaFoldDB" id="Q7B6B1"/>
<proteinExistence type="predicted"/>
<evidence type="ECO:0000313" key="1">
    <source>
        <dbReference type="EMBL" id="AAM44848.1"/>
    </source>
</evidence>
<protein>
    <submittedName>
        <fullName evidence="1">Uncharacterized protein</fullName>
    </submittedName>
</protein>
<accession>Q7B6B1</accession>
<organism evidence="1">
    <name type="scientific">Vibrio cholerae</name>
    <dbReference type="NCBI Taxonomy" id="666"/>
    <lineage>
        <taxon>Bacteria</taxon>
        <taxon>Pseudomonadati</taxon>
        <taxon>Pseudomonadota</taxon>
        <taxon>Gammaproteobacteria</taxon>
        <taxon>Vibrionales</taxon>
        <taxon>Vibrionaceae</taxon>
        <taxon>Vibrio</taxon>
    </lineage>
</organism>
<reference evidence="1" key="1">
    <citation type="journal article" date="2002" name="Antimicrob. Agents Chemother.">
        <title>Occurrence of antibiotic resistance gene cassettes aac(6')-Ib, dfrA5, dfrA12, and ereA2 in class I integrons in non-O1, non-O139 Vibrio cholerae strains in India.</title>
        <authorList>
            <person name="Thungapathra M."/>
            <person name="Amita"/>
            <person name="Sinha K.K."/>
            <person name="Chaudhuri S.R."/>
            <person name="Garg P."/>
            <person name="Ramamurthy T."/>
            <person name="Nair G.B."/>
            <person name="Ghosh A."/>
        </authorList>
    </citation>
    <scope>NUCLEOTIDE SEQUENCE</scope>
    <source>
        <strain evidence="1">PG149b</strain>
    </source>
</reference>
<sequence>MPSADFCLITHRVASVRAIGLHLIRSPRSIHSLEPRHLLTRASLVDYRSLVKQISPDKSMYCHCTAASFTVAVRSHGFVVLCQLAFSLRLI</sequence>
<dbReference type="EMBL" id="AF512547">
    <property type="protein sequence ID" value="AAM44848.1"/>
    <property type="molecule type" value="Genomic_DNA"/>
</dbReference>